<keyword evidence="7 10" id="KW-0472">Membrane</keyword>
<dbReference type="GO" id="GO:0071470">
    <property type="term" value="P:cellular response to osmotic stress"/>
    <property type="evidence" value="ECO:0007669"/>
    <property type="project" value="InterPro"/>
</dbReference>
<proteinExistence type="predicted"/>
<evidence type="ECO:0000256" key="5">
    <source>
        <dbReference type="ARBA" id="ARBA00022989"/>
    </source>
</evidence>
<evidence type="ECO:0000256" key="7">
    <source>
        <dbReference type="ARBA" id="ARBA00023136"/>
    </source>
</evidence>
<dbReference type="FunFam" id="2.30.30.60:FF:000002">
    <property type="entry name" value="Mechanosensitive ion channel family protein"/>
    <property type="match status" value="1"/>
</dbReference>
<dbReference type="PANTHER" id="PTHR30414:SF0">
    <property type="entry name" value="MINICONDUCTANCE MECHANOSENSITIVE CHANNEL YBDG"/>
    <property type="match status" value="1"/>
</dbReference>
<evidence type="ECO:0000256" key="2">
    <source>
        <dbReference type="ARBA" id="ARBA00022475"/>
    </source>
</evidence>
<dbReference type="InterPro" id="IPR023408">
    <property type="entry name" value="MscS_beta-dom_sf"/>
</dbReference>
<accession>A0A1H7T4S3</accession>
<dbReference type="InterPro" id="IPR010920">
    <property type="entry name" value="LSM_dom_sf"/>
</dbReference>
<feature type="domain" description="Mechanosensitive ion channel MscS" evidence="11">
    <location>
        <begin position="187"/>
        <end position="255"/>
    </location>
</feature>
<reference evidence="13" key="1">
    <citation type="submission" date="2016-10" db="EMBL/GenBank/DDBJ databases">
        <authorList>
            <person name="Varghese N."/>
            <person name="Submissions S."/>
        </authorList>
    </citation>
    <scope>NUCLEOTIDE SEQUENCE [LARGE SCALE GENOMIC DNA]</scope>
    <source>
        <strain evidence="13">CGMCC 1.9127</strain>
    </source>
</reference>
<dbReference type="Proteomes" id="UP000199297">
    <property type="component" value="Unassembled WGS sequence"/>
</dbReference>
<dbReference type="OrthoDB" id="9775207at2"/>
<keyword evidence="13" id="KW-1185">Reference proteome</keyword>
<dbReference type="SUPFAM" id="SSF50182">
    <property type="entry name" value="Sm-like ribonucleoproteins"/>
    <property type="match status" value="1"/>
</dbReference>
<keyword evidence="3" id="KW-0997">Cell inner membrane</keyword>
<evidence type="ECO:0000256" key="6">
    <source>
        <dbReference type="ARBA" id="ARBA00023016"/>
    </source>
</evidence>
<dbReference type="GO" id="GO:0005886">
    <property type="term" value="C:plasma membrane"/>
    <property type="evidence" value="ECO:0007669"/>
    <property type="project" value="UniProtKB-SubCell"/>
</dbReference>
<dbReference type="PANTHER" id="PTHR30414">
    <property type="entry name" value="MINICONDUCTANCE MECHANOSENSITIVE CHANNEL YBDG"/>
    <property type="match status" value="1"/>
</dbReference>
<dbReference type="InterPro" id="IPR030192">
    <property type="entry name" value="YbdG"/>
</dbReference>
<evidence type="ECO:0000256" key="4">
    <source>
        <dbReference type="ARBA" id="ARBA00022692"/>
    </source>
</evidence>
<keyword evidence="5 10" id="KW-1133">Transmembrane helix</keyword>
<name>A0A1H7T4S3_9GAMM</name>
<dbReference type="EMBL" id="FOBI01000022">
    <property type="protein sequence ID" value="SEL79314.1"/>
    <property type="molecule type" value="Genomic_DNA"/>
</dbReference>
<keyword evidence="4 10" id="KW-0812">Transmembrane</keyword>
<dbReference type="Pfam" id="PF00924">
    <property type="entry name" value="MS_channel_2nd"/>
    <property type="match status" value="1"/>
</dbReference>
<evidence type="ECO:0000313" key="12">
    <source>
        <dbReference type="EMBL" id="SEL79314.1"/>
    </source>
</evidence>
<evidence type="ECO:0000256" key="3">
    <source>
        <dbReference type="ARBA" id="ARBA00022519"/>
    </source>
</evidence>
<dbReference type="Gene3D" id="2.30.30.60">
    <property type="match status" value="1"/>
</dbReference>
<dbReference type="GO" id="GO:0008381">
    <property type="term" value="F:mechanosensitive monoatomic ion channel activity"/>
    <property type="evidence" value="ECO:0007669"/>
    <property type="project" value="InterPro"/>
</dbReference>
<feature type="transmembrane region" description="Helical" evidence="10">
    <location>
        <begin position="145"/>
        <end position="162"/>
    </location>
</feature>
<evidence type="ECO:0000259" key="11">
    <source>
        <dbReference type="Pfam" id="PF00924"/>
    </source>
</evidence>
<keyword evidence="6" id="KW-0346">Stress response</keyword>
<evidence type="ECO:0000313" key="13">
    <source>
        <dbReference type="Proteomes" id="UP000199297"/>
    </source>
</evidence>
<dbReference type="InterPro" id="IPR006685">
    <property type="entry name" value="MscS_channel_2nd"/>
</dbReference>
<feature type="transmembrane region" description="Helical" evidence="10">
    <location>
        <begin position="168"/>
        <end position="185"/>
    </location>
</feature>
<dbReference type="AlphaFoldDB" id="A0A1H7T4S3"/>
<dbReference type="STRING" id="641665.GCA_002104455_02076"/>
<dbReference type="RefSeq" id="WP_085286021.1">
    <property type="nucleotide sequence ID" value="NZ_FOBI01000022.1"/>
</dbReference>
<feature type="transmembrane region" description="Helical" evidence="10">
    <location>
        <begin position="70"/>
        <end position="91"/>
    </location>
</feature>
<protein>
    <recommendedName>
        <fullName evidence="8">Mechanosensing system component YbdG</fullName>
    </recommendedName>
    <alternativeName>
        <fullName evidence="9">Mechanosensitive channel homolog YbdG</fullName>
    </alternativeName>
</protein>
<gene>
    <name evidence="12" type="ORF">SAMN05216262_12245</name>
</gene>
<organism evidence="12 13">
    <name type="scientific">Colwellia chukchiensis</name>
    <dbReference type="NCBI Taxonomy" id="641665"/>
    <lineage>
        <taxon>Bacteria</taxon>
        <taxon>Pseudomonadati</taxon>
        <taxon>Pseudomonadota</taxon>
        <taxon>Gammaproteobacteria</taxon>
        <taxon>Alteromonadales</taxon>
        <taxon>Colwelliaceae</taxon>
        <taxon>Colwellia</taxon>
    </lineage>
</organism>
<sequence length="421" mass="46682">MQAIITSWLSEQGIHASYLTLAANCIGVLLILTIAAIGFYITKNTVLSVIDKIIRNSKNTWDDQLFESQVFTRAATLVPSVLVLLLTPIFLDADAAISVLLILVVRIALCFQVARSISAILNVINTLYQQTASERYLPLNSTLQVIKLAIYLVAAILAISLLLDRSPLYLLSGLGALTAVLILVFQDTIKGLVASIQISANRMVAPGDWIELPKYGADGDVIEIGINTVKVRNFDKTVTTVPTYALTSGSFKNWRGMFSSDGRRIKRAIIIDVSSIKFYNQAQLDELKSVQLLSDYLEKKLAEIQAQKTDSEPNSELTVATINSRQLTNIGTFRAYITAYLQQHPKVQKNMTCMVRQLPATEVGLPIELYCFSNDKKWINYEAIQADIFDHLYAAAPLFGLRVFQHPSGYDWQQAKVNADA</sequence>
<comment type="subcellular location">
    <subcellularLocation>
        <location evidence="1">Cell inner membrane</location>
        <topology evidence="1">Multi-pass membrane protein</topology>
    </subcellularLocation>
</comment>
<evidence type="ECO:0000256" key="10">
    <source>
        <dbReference type="SAM" id="Phobius"/>
    </source>
</evidence>
<feature type="transmembrane region" description="Helical" evidence="10">
    <location>
        <begin position="18"/>
        <end position="42"/>
    </location>
</feature>
<evidence type="ECO:0000256" key="9">
    <source>
        <dbReference type="ARBA" id="ARBA00093659"/>
    </source>
</evidence>
<keyword evidence="2" id="KW-1003">Cell membrane</keyword>
<evidence type="ECO:0000256" key="8">
    <source>
        <dbReference type="ARBA" id="ARBA00093630"/>
    </source>
</evidence>
<evidence type="ECO:0000256" key="1">
    <source>
        <dbReference type="ARBA" id="ARBA00004429"/>
    </source>
</evidence>
<feature type="transmembrane region" description="Helical" evidence="10">
    <location>
        <begin position="97"/>
        <end position="124"/>
    </location>
</feature>